<dbReference type="InterPro" id="IPR043428">
    <property type="entry name" value="LivM-like"/>
</dbReference>
<gene>
    <name evidence="7" type="ORF">GCM10022286_15600</name>
</gene>
<evidence type="ECO:0000256" key="6">
    <source>
        <dbReference type="SAM" id="Phobius"/>
    </source>
</evidence>
<reference evidence="7" key="1">
    <citation type="journal article" date="2014" name="Int. J. Syst. Evol. Microbiol.">
        <title>Complete genome of a new Firmicutes species belonging to the dominant human colonic microbiota ('Ruminococcus bicirculans') reveals two chromosomes and a selective capacity to utilize plant glucans.</title>
        <authorList>
            <consortium name="NISC Comparative Sequencing Program"/>
            <person name="Wegmann U."/>
            <person name="Louis P."/>
            <person name="Goesmann A."/>
            <person name="Henrissat B."/>
            <person name="Duncan S.H."/>
            <person name="Flint H.J."/>
        </authorList>
    </citation>
    <scope>NUCLEOTIDE SEQUENCE</scope>
    <source>
        <strain evidence="7">JCM 17590</strain>
    </source>
</reference>
<dbReference type="Proteomes" id="UP001415169">
    <property type="component" value="Unassembled WGS sequence"/>
</dbReference>
<dbReference type="PANTHER" id="PTHR30482:SF10">
    <property type="entry name" value="HIGH-AFFINITY BRANCHED-CHAIN AMINO ACID TRANSPORT PROTEIN BRAE"/>
    <property type="match status" value="1"/>
</dbReference>
<dbReference type="CDD" id="cd06581">
    <property type="entry name" value="TM_PBP1_LivM_like"/>
    <property type="match status" value="1"/>
</dbReference>
<evidence type="ECO:0000313" key="7">
    <source>
        <dbReference type="EMBL" id="GAA4160081.1"/>
    </source>
</evidence>
<feature type="transmembrane region" description="Helical" evidence="6">
    <location>
        <begin position="12"/>
        <end position="32"/>
    </location>
</feature>
<comment type="caution">
    <text evidence="7">The sequence shown here is derived from an EMBL/GenBank/DDBJ whole genome shotgun (WGS) entry which is preliminary data.</text>
</comment>
<dbReference type="EMBL" id="BAABBV010000001">
    <property type="protein sequence ID" value="GAA4160081.1"/>
    <property type="molecule type" value="Genomic_DNA"/>
</dbReference>
<feature type="transmembrane region" description="Helical" evidence="6">
    <location>
        <begin position="247"/>
        <end position="277"/>
    </location>
</feature>
<comment type="subcellular location">
    <subcellularLocation>
        <location evidence="1">Cell membrane</location>
        <topology evidence="1">Multi-pass membrane protein</topology>
    </subcellularLocation>
</comment>
<evidence type="ECO:0000256" key="2">
    <source>
        <dbReference type="ARBA" id="ARBA00022475"/>
    </source>
</evidence>
<feature type="transmembrane region" description="Helical" evidence="6">
    <location>
        <begin position="161"/>
        <end position="182"/>
    </location>
</feature>
<evidence type="ECO:0000256" key="5">
    <source>
        <dbReference type="ARBA" id="ARBA00023136"/>
    </source>
</evidence>
<keyword evidence="5 6" id="KW-0472">Membrane</keyword>
<evidence type="ECO:0008006" key="9">
    <source>
        <dbReference type="Google" id="ProtNLM"/>
    </source>
</evidence>
<evidence type="ECO:0000256" key="1">
    <source>
        <dbReference type="ARBA" id="ARBA00004651"/>
    </source>
</evidence>
<feature type="transmembrane region" description="Helical" evidence="6">
    <location>
        <begin position="39"/>
        <end position="59"/>
    </location>
</feature>
<organism evidence="7 8">
    <name type="scientific">Gryllotalpicola daejeonensis</name>
    <dbReference type="NCBI Taxonomy" id="993087"/>
    <lineage>
        <taxon>Bacteria</taxon>
        <taxon>Bacillati</taxon>
        <taxon>Actinomycetota</taxon>
        <taxon>Actinomycetes</taxon>
        <taxon>Micrococcales</taxon>
        <taxon>Microbacteriaceae</taxon>
        <taxon>Gryllotalpicola</taxon>
    </lineage>
</organism>
<dbReference type="RefSeq" id="WP_344791194.1">
    <property type="nucleotide sequence ID" value="NZ_BAABBV010000001.1"/>
</dbReference>
<protein>
    <recommendedName>
        <fullName evidence="9">Branched-chain amino acid ABC transporter permease</fullName>
    </recommendedName>
</protein>
<feature type="transmembrane region" description="Helical" evidence="6">
    <location>
        <begin position="65"/>
        <end position="85"/>
    </location>
</feature>
<name>A0ABP7ZJF2_9MICO</name>
<evidence type="ECO:0000313" key="8">
    <source>
        <dbReference type="Proteomes" id="UP001415169"/>
    </source>
</evidence>
<keyword evidence="3 6" id="KW-0812">Transmembrane</keyword>
<sequence>MDFISSLFTDFGTQILSSVTAAFAIAAIGLNLHFGYTGLINIGQAGFMLIGAYGFAITGRFTGNFWLAVVVALAASVAFALLLGIPTLKLRGDYLAIVTIAAAEIVRIVGANQSLAPWTGGAAGIPGRDYQGTFIDLSPLPHDGILQLGPFHYPYSQGDSWWLRIVGWGLVAVIAIIVALLVRSPWGRVLRGVREDEDAVRSLGKNVYLYKIQSLIIGGAIGAVGGIIFALGQSVQPDSLGRSTTFLLYTVLLLGGMATVFGPIIGAFLYFVVFVGIQDVVSATVPSSIMNQQQVPEFIYILVGVGLMLLVIFRPQGLLGNKKELAFGD</sequence>
<keyword evidence="8" id="KW-1185">Reference proteome</keyword>
<evidence type="ECO:0000256" key="3">
    <source>
        <dbReference type="ARBA" id="ARBA00022692"/>
    </source>
</evidence>
<reference evidence="7" key="2">
    <citation type="submission" date="2023-12" db="EMBL/GenBank/DDBJ databases">
        <authorList>
            <person name="Sun Q."/>
            <person name="Inoue M."/>
        </authorList>
    </citation>
    <scope>NUCLEOTIDE SEQUENCE</scope>
    <source>
        <strain evidence="7">JCM 17590</strain>
    </source>
</reference>
<proteinExistence type="predicted"/>
<keyword evidence="2" id="KW-1003">Cell membrane</keyword>
<dbReference type="PANTHER" id="PTHR30482">
    <property type="entry name" value="HIGH-AFFINITY BRANCHED-CHAIN AMINO ACID TRANSPORT SYSTEM PERMEASE"/>
    <property type="match status" value="1"/>
</dbReference>
<accession>A0ABP7ZJF2</accession>
<dbReference type="Pfam" id="PF02653">
    <property type="entry name" value="BPD_transp_2"/>
    <property type="match status" value="1"/>
</dbReference>
<evidence type="ECO:0000256" key="4">
    <source>
        <dbReference type="ARBA" id="ARBA00022989"/>
    </source>
</evidence>
<feature type="transmembrane region" description="Helical" evidence="6">
    <location>
        <begin position="298"/>
        <end position="315"/>
    </location>
</feature>
<dbReference type="InterPro" id="IPR001851">
    <property type="entry name" value="ABC_transp_permease"/>
</dbReference>
<keyword evidence="4 6" id="KW-1133">Transmembrane helix</keyword>
<feature type="transmembrane region" description="Helical" evidence="6">
    <location>
        <begin position="215"/>
        <end position="235"/>
    </location>
</feature>